<keyword evidence="2" id="KW-1185">Reference proteome</keyword>
<dbReference type="InterPro" id="IPR011990">
    <property type="entry name" value="TPR-like_helical_dom_sf"/>
</dbReference>
<sequence>MHQKLRTAFIVSVLMMTSCTSSIPSTPATDQTRIGSLGDSAYGLGVDAYKREDYPEAVVQWRHAVAQGNRLALNNLGYLAYYGLGMQADPSLAVDLWQKGAALGVSEAQWHLGIAYQEGKGVRPDPVQSYTWVRCAIDTATRNAAAADAHADTELKIASDARKSLVEIVEKLPVEKLADARQRASACMNAYKVR</sequence>
<dbReference type="PANTHER" id="PTHR43628:SF1">
    <property type="entry name" value="CHITIN SYNTHASE REGULATORY FACTOR 2-RELATED"/>
    <property type="match status" value="1"/>
</dbReference>
<dbReference type="InterPro" id="IPR052945">
    <property type="entry name" value="Mitotic_Regulator"/>
</dbReference>
<dbReference type="PROSITE" id="PS51257">
    <property type="entry name" value="PROKAR_LIPOPROTEIN"/>
    <property type="match status" value="1"/>
</dbReference>
<reference evidence="1 2" key="1">
    <citation type="submission" date="2024-02" db="EMBL/GenBank/DDBJ databases">
        <title>Identification of pathogenicity and growth-promoting functions of Pseudomonas putida variants.</title>
        <authorList>
            <person name="Sun J."/>
        </authorList>
    </citation>
    <scope>NUCLEOTIDE SEQUENCE [LARGE SCALE GENOMIC DNA]</scope>
    <source>
        <strain evidence="1 2">A04</strain>
    </source>
</reference>
<organism evidence="1 2">
    <name type="scientific">Pseudomonas kermanshahensis</name>
    <dbReference type="NCBI Taxonomy" id="2745482"/>
    <lineage>
        <taxon>Bacteria</taxon>
        <taxon>Pseudomonadati</taxon>
        <taxon>Pseudomonadota</taxon>
        <taxon>Gammaproteobacteria</taxon>
        <taxon>Pseudomonadales</taxon>
        <taxon>Pseudomonadaceae</taxon>
        <taxon>Pseudomonas</taxon>
    </lineage>
</organism>
<dbReference type="Pfam" id="PF08238">
    <property type="entry name" value="Sel1"/>
    <property type="match status" value="2"/>
</dbReference>
<dbReference type="SMART" id="SM00671">
    <property type="entry name" value="SEL1"/>
    <property type="match status" value="3"/>
</dbReference>
<accession>A0ABU8RBB1</accession>
<dbReference type="SUPFAM" id="SSF81901">
    <property type="entry name" value="HCP-like"/>
    <property type="match status" value="1"/>
</dbReference>
<dbReference type="PANTHER" id="PTHR43628">
    <property type="entry name" value="ACTIVATOR OF C KINASE PROTEIN 1-RELATED"/>
    <property type="match status" value="1"/>
</dbReference>
<evidence type="ECO:0000313" key="2">
    <source>
        <dbReference type="Proteomes" id="UP001377692"/>
    </source>
</evidence>
<name>A0ABU8RBB1_9PSED</name>
<dbReference type="Gene3D" id="1.25.40.10">
    <property type="entry name" value="Tetratricopeptide repeat domain"/>
    <property type="match status" value="1"/>
</dbReference>
<dbReference type="InterPro" id="IPR006597">
    <property type="entry name" value="Sel1-like"/>
</dbReference>
<dbReference type="EMBL" id="JBBHLD010000023">
    <property type="protein sequence ID" value="MEJ5907141.1"/>
    <property type="molecule type" value="Genomic_DNA"/>
</dbReference>
<comment type="caution">
    <text evidence="1">The sequence shown here is derived from an EMBL/GenBank/DDBJ whole genome shotgun (WGS) entry which is preliminary data.</text>
</comment>
<evidence type="ECO:0000313" key="1">
    <source>
        <dbReference type="EMBL" id="MEJ5907141.1"/>
    </source>
</evidence>
<gene>
    <name evidence="1" type="ORF">V7V80_20880</name>
</gene>
<proteinExistence type="predicted"/>
<dbReference type="RefSeq" id="WP_339550600.1">
    <property type="nucleotide sequence ID" value="NZ_JBBHLD010000023.1"/>
</dbReference>
<dbReference type="Proteomes" id="UP001377692">
    <property type="component" value="Unassembled WGS sequence"/>
</dbReference>
<protein>
    <submittedName>
        <fullName evidence="1">Tetratricopeptide repeat protein</fullName>
    </submittedName>
</protein>